<evidence type="ECO:0008006" key="3">
    <source>
        <dbReference type="Google" id="ProtNLM"/>
    </source>
</evidence>
<proteinExistence type="predicted"/>
<organism evidence="1 2">
    <name type="scientific">Staphylococcus ratti</name>
    <dbReference type="NCBI Taxonomy" id="2892440"/>
    <lineage>
        <taxon>Bacteria</taxon>
        <taxon>Bacillati</taxon>
        <taxon>Bacillota</taxon>
        <taxon>Bacilli</taxon>
        <taxon>Bacillales</taxon>
        <taxon>Staphylococcaceae</taxon>
        <taxon>Staphylococcus</taxon>
    </lineage>
</organism>
<evidence type="ECO:0000313" key="2">
    <source>
        <dbReference type="Proteomes" id="UP001197626"/>
    </source>
</evidence>
<evidence type="ECO:0000313" key="1">
    <source>
        <dbReference type="EMBL" id="UEX89696.1"/>
    </source>
</evidence>
<gene>
    <name evidence="1" type="ORF">LN051_09005</name>
</gene>
<accession>A0ABY3PBM0</accession>
<dbReference type="Proteomes" id="UP001197626">
    <property type="component" value="Chromosome"/>
</dbReference>
<protein>
    <recommendedName>
        <fullName evidence="3">Phage protein</fullName>
    </recommendedName>
</protein>
<dbReference type="RefSeq" id="WP_229292201.1">
    <property type="nucleotide sequence ID" value="NZ_CP086654.1"/>
</dbReference>
<name>A0ABY3PBM0_9STAP</name>
<dbReference type="EMBL" id="CP086654">
    <property type="protein sequence ID" value="UEX89696.1"/>
    <property type="molecule type" value="Genomic_DNA"/>
</dbReference>
<keyword evidence="2" id="KW-1185">Reference proteome</keyword>
<reference evidence="1 2" key="1">
    <citation type="journal article" date="2022" name="Pathogens">
        <title>Staphylococcus ratti sp. nov. Isolated from a Lab Rat.</title>
        <authorList>
            <person name="Kovarovic V."/>
            <person name="Sedlacek I."/>
            <person name="Petras P."/>
            <person name="Kralova S."/>
            <person name="Maslanova I."/>
            <person name="Svec P."/>
            <person name="Neumann-Schaal M."/>
            <person name="Botka T."/>
            <person name="Gelbicova T."/>
            <person name="Stankova E."/>
            <person name="Doskar J."/>
            <person name="Pantucek R."/>
        </authorList>
    </citation>
    <scope>NUCLEOTIDE SEQUENCE [LARGE SCALE GENOMIC DNA]</scope>
    <source>
        <strain evidence="1 2">CCM 9025</strain>
    </source>
</reference>
<sequence>MDFKVSVKVDADEAIEKLERIKALYKEINDLQNERPIVNIKVKNEADIPAIKTYIEEENTKNIDFSLM</sequence>